<dbReference type="EC" id="5.4.99.5" evidence="1 2"/>
<evidence type="ECO:0000313" key="3">
    <source>
        <dbReference type="EMBL" id="MCJ2542192.1"/>
    </source>
</evidence>
<dbReference type="InterPro" id="IPR008243">
    <property type="entry name" value="Chorismate_mutase_AroH"/>
</dbReference>
<name>A0ABT0C8S6_THEVL</name>
<proteinExistence type="predicted"/>
<evidence type="ECO:0000256" key="2">
    <source>
        <dbReference type="PROSITE-ProRule" id="PRU00514"/>
    </source>
</evidence>
<gene>
    <name evidence="3" type="primary">aroH</name>
    <name evidence="3" type="ORF">JX360_04615</name>
</gene>
<dbReference type="Proteomes" id="UP000830835">
    <property type="component" value="Unassembled WGS sequence"/>
</dbReference>
<evidence type="ECO:0000313" key="4">
    <source>
        <dbReference type="Proteomes" id="UP000830835"/>
    </source>
</evidence>
<dbReference type="Gene3D" id="3.30.1330.40">
    <property type="entry name" value="RutC-like"/>
    <property type="match status" value="1"/>
</dbReference>
<dbReference type="PANTHER" id="PTHR21164">
    <property type="entry name" value="CHORISMATE MUTASE"/>
    <property type="match status" value="1"/>
</dbReference>
<dbReference type="PROSITE" id="PS51167">
    <property type="entry name" value="CHORISMATE_MUT_1"/>
    <property type="match status" value="1"/>
</dbReference>
<dbReference type="GO" id="GO:0004106">
    <property type="term" value="F:chorismate mutase activity"/>
    <property type="evidence" value="ECO:0007669"/>
    <property type="project" value="UniProtKB-EC"/>
</dbReference>
<dbReference type="PIRSF" id="PIRSF005965">
    <property type="entry name" value="Chor_mut_AroH"/>
    <property type="match status" value="1"/>
</dbReference>
<keyword evidence="2" id="KW-0057">Aromatic amino acid biosynthesis</keyword>
<dbReference type="CDD" id="cd02185">
    <property type="entry name" value="AroH"/>
    <property type="match status" value="1"/>
</dbReference>
<dbReference type="RefSeq" id="WP_244349421.1">
    <property type="nucleotide sequence ID" value="NZ_JAFIRA010000007.1"/>
</dbReference>
<dbReference type="EMBL" id="JAFIRA010000007">
    <property type="protein sequence ID" value="MCJ2542192.1"/>
    <property type="molecule type" value="Genomic_DNA"/>
</dbReference>
<protein>
    <recommendedName>
        <fullName evidence="1 2">chorismate mutase</fullName>
        <ecNumber evidence="1 2">5.4.99.5</ecNumber>
    </recommendedName>
</protein>
<dbReference type="PANTHER" id="PTHR21164:SF0">
    <property type="entry name" value="CHORISMATE MUTASE AROH"/>
    <property type="match status" value="1"/>
</dbReference>
<evidence type="ECO:0000256" key="1">
    <source>
        <dbReference type="NCBIfam" id="TIGR01796"/>
    </source>
</evidence>
<sequence length="124" mass="13638">MGWRVRAIRGAITVPCNSAEAICTAVTELLDALEHRNALDPAELVSVVFSATPDLNAAFPAQFARRRPGWELVPLLDVQQMEVIGALPRCIRVLIQLNTPLNQTDMQHVYLGGARELRPDLSPV</sequence>
<dbReference type="Pfam" id="PF07736">
    <property type="entry name" value="CM_1"/>
    <property type="match status" value="1"/>
</dbReference>
<reference evidence="3" key="1">
    <citation type="submission" date="2021-02" db="EMBL/GenBank/DDBJ databases">
        <title>The CRISPR/cas machinery reduction and long-range gene transfer in the hot spring cyanobacterium Synechococcus.</title>
        <authorList>
            <person name="Dvorak P."/>
            <person name="Jahodarova E."/>
            <person name="Hasler P."/>
            <person name="Poulickova A."/>
        </authorList>
    </citation>
    <scope>NUCLEOTIDE SEQUENCE</scope>
    <source>
        <strain evidence="3">Rupite</strain>
    </source>
</reference>
<dbReference type="SUPFAM" id="SSF55298">
    <property type="entry name" value="YjgF-like"/>
    <property type="match status" value="1"/>
</dbReference>
<comment type="caution">
    <text evidence="3">The sequence shown here is derived from an EMBL/GenBank/DDBJ whole genome shotgun (WGS) entry which is preliminary data.</text>
</comment>
<keyword evidence="4" id="KW-1185">Reference proteome</keyword>
<dbReference type="NCBIfam" id="TIGR01796">
    <property type="entry name" value="CM_mono_aroH"/>
    <property type="match status" value="1"/>
</dbReference>
<comment type="catalytic activity">
    <reaction evidence="2">
        <text>chorismate = prephenate</text>
        <dbReference type="Rhea" id="RHEA:13897"/>
        <dbReference type="ChEBI" id="CHEBI:29748"/>
        <dbReference type="ChEBI" id="CHEBI:29934"/>
        <dbReference type="EC" id="5.4.99.5"/>
    </reaction>
</comment>
<accession>A0ABT0C8S6</accession>
<dbReference type="InterPro" id="IPR035959">
    <property type="entry name" value="RutC-like_sf"/>
</dbReference>
<organism evidence="3 4">
    <name type="scientific">Thermostichus vulcanus str. 'Rupite'</name>
    <dbReference type="NCBI Taxonomy" id="2813851"/>
    <lineage>
        <taxon>Bacteria</taxon>
        <taxon>Bacillati</taxon>
        <taxon>Cyanobacteriota</taxon>
        <taxon>Cyanophyceae</taxon>
        <taxon>Thermostichales</taxon>
        <taxon>Thermostichaceae</taxon>
        <taxon>Thermostichus</taxon>
    </lineage>
</organism>
<keyword evidence="2 3" id="KW-0413">Isomerase</keyword>
<keyword evidence="2" id="KW-0028">Amino-acid biosynthesis</keyword>